<dbReference type="GO" id="GO:0006096">
    <property type="term" value="P:glycolytic process"/>
    <property type="evidence" value="ECO:0007669"/>
    <property type="project" value="UniProtKB-KW"/>
</dbReference>
<evidence type="ECO:0000256" key="4">
    <source>
        <dbReference type="ARBA" id="ARBA00004496"/>
    </source>
</evidence>
<evidence type="ECO:0000313" key="19">
    <source>
        <dbReference type="EMBL" id="KAG2202417.1"/>
    </source>
</evidence>
<dbReference type="Gene3D" id="3.40.50.1260">
    <property type="entry name" value="Phosphoglycerate kinase, N-terminal domain"/>
    <property type="match status" value="3"/>
</dbReference>
<comment type="caution">
    <text evidence="19">The sequence shown here is derived from an EMBL/GenBank/DDBJ whole genome shotgun (WGS) entry which is preliminary data.</text>
</comment>
<dbReference type="PANTHER" id="PTHR11406">
    <property type="entry name" value="PHOSPHOGLYCERATE KINASE"/>
    <property type="match status" value="1"/>
</dbReference>
<dbReference type="InterPro" id="IPR001576">
    <property type="entry name" value="Phosphoglycerate_kinase"/>
</dbReference>
<keyword evidence="12 16" id="KW-0418">Kinase</keyword>
<comment type="cofactor">
    <cofactor evidence="2">
        <name>Mg(2+)</name>
        <dbReference type="ChEBI" id="CHEBI:18420"/>
    </cofactor>
</comment>
<comment type="similarity">
    <text evidence="6 16">Belongs to the phosphoglycerate kinase family.</text>
</comment>
<dbReference type="GO" id="GO:0043531">
    <property type="term" value="F:ADP binding"/>
    <property type="evidence" value="ECO:0007669"/>
    <property type="project" value="TreeGrafter"/>
</dbReference>
<dbReference type="GO" id="GO:0004618">
    <property type="term" value="F:phosphoglycerate kinase activity"/>
    <property type="evidence" value="ECO:0007669"/>
    <property type="project" value="UniProtKB-EC"/>
</dbReference>
<evidence type="ECO:0000256" key="15">
    <source>
        <dbReference type="ARBA" id="ARBA00023152"/>
    </source>
</evidence>
<keyword evidence="9 16" id="KW-0808">Transferase</keyword>
<dbReference type="Pfam" id="PF00162">
    <property type="entry name" value="PGK"/>
    <property type="match status" value="1"/>
</dbReference>
<gene>
    <name evidence="19" type="ORF">INT47_008888</name>
</gene>
<feature type="coiled-coil region" evidence="18">
    <location>
        <begin position="167"/>
        <end position="194"/>
    </location>
</feature>
<evidence type="ECO:0000313" key="20">
    <source>
        <dbReference type="Proteomes" id="UP000603453"/>
    </source>
</evidence>
<evidence type="ECO:0000256" key="16">
    <source>
        <dbReference type="RuleBase" id="RU000532"/>
    </source>
</evidence>
<comment type="catalytic activity">
    <reaction evidence="1 16">
        <text>(2R)-3-phosphoglycerate + ATP = (2R)-3-phospho-glyceroyl phosphate + ADP</text>
        <dbReference type="Rhea" id="RHEA:14801"/>
        <dbReference type="ChEBI" id="CHEBI:30616"/>
        <dbReference type="ChEBI" id="CHEBI:57604"/>
        <dbReference type="ChEBI" id="CHEBI:58272"/>
        <dbReference type="ChEBI" id="CHEBI:456216"/>
        <dbReference type="EC" id="2.7.2.3"/>
    </reaction>
</comment>
<comment type="pathway">
    <text evidence="5">Carbohydrate degradation; glycolysis; pyruvate from D-glyceraldehyde 3-phosphate: step 2/5.</text>
</comment>
<dbReference type="GO" id="GO:0005739">
    <property type="term" value="C:mitochondrion"/>
    <property type="evidence" value="ECO:0007669"/>
    <property type="project" value="UniProtKB-SubCell"/>
</dbReference>
<dbReference type="InterPro" id="IPR015824">
    <property type="entry name" value="Phosphoglycerate_kinase_N"/>
</dbReference>
<evidence type="ECO:0000256" key="18">
    <source>
        <dbReference type="SAM" id="Coils"/>
    </source>
</evidence>
<accession>A0A8H7V1W4</accession>
<protein>
    <recommendedName>
        <fullName evidence="8 16">Phosphoglycerate kinase</fullName>
        <ecNumber evidence="8 16">2.7.2.3</ecNumber>
    </recommendedName>
</protein>
<keyword evidence="13" id="KW-0067">ATP-binding</keyword>
<evidence type="ECO:0000256" key="10">
    <source>
        <dbReference type="ARBA" id="ARBA00022723"/>
    </source>
</evidence>
<evidence type="ECO:0000256" key="7">
    <source>
        <dbReference type="ARBA" id="ARBA00011245"/>
    </source>
</evidence>
<evidence type="ECO:0000256" key="9">
    <source>
        <dbReference type="ARBA" id="ARBA00022679"/>
    </source>
</evidence>
<dbReference type="GO" id="GO:0005829">
    <property type="term" value="C:cytosol"/>
    <property type="evidence" value="ECO:0007669"/>
    <property type="project" value="TreeGrafter"/>
</dbReference>
<dbReference type="AlphaFoldDB" id="A0A8H7V1W4"/>
<evidence type="ECO:0000256" key="2">
    <source>
        <dbReference type="ARBA" id="ARBA00001946"/>
    </source>
</evidence>
<evidence type="ECO:0000256" key="13">
    <source>
        <dbReference type="ARBA" id="ARBA00022840"/>
    </source>
</evidence>
<evidence type="ECO:0000256" key="12">
    <source>
        <dbReference type="ARBA" id="ARBA00022777"/>
    </source>
</evidence>
<dbReference type="HAMAP" id="MF_00145">
    <property type="entry name" value="Phosphoglyc_kinase"/>
    <property type="match status" value="1"/>
</dbReference>
<keyword evidence="11" id="KW-0547">Nucleotide-binding</keyword>
<evidence type="ECO:0000256" key="1">
    <source>
        <dbReference type="ARBA" id="ARBA00000642"/>
    </source>
</evidence>
<dbReference type="SUPFAM" id="SSF53748">
    <property type="entry name" value="Phosphoglycerate kinase"/>
    <property type="match status" value="1"/>
</dbReference>
<dbReference type="GO" id="GO:0006094">
    <property type="term" value="P:gluconeogenesis"/>
    <property type="evidence" value="ECO:0007669"/>
    <property type="project" value="TreeGrafter"/>
</dbReference>
<dbReference type="InterPro" id="IPR036043">
    <property type="entry name" value="Phosphoglycerate_kinase_sf"/>
</dbReference>
<dbReference type="FunFam" id="3.40.50.1260:FF:000003">
    <property type="entry name" value="Phosphoglycerate kinase"/>
    <property type="match status" value="1"/>
</dbReference>
<organism evidence="19 20">
    <name type="scientific">Mucor saturninus</name>
    <dbReference type="NCBI Taxonomy" id="64648"/>
    <lineage>
        <taxon>Eukaryota</taxon>
        <taxon>Fungi</taxon>
        <taxon>Fungi incertae sedis</taxon>
        <taxon>Mucoromycota</taxon>
        <taxon>Mucoromycotina</taxon>
        <taxon>Mucoromycetes</taxon>
        <taxon>Mucorales</taxon>
        <taxon>Mucorineae</taxon>
        <taxon>Mucoraceae</taxon>
        <taxon>Mucor</taxon>
    </lineage>
</organism>
<evidence type="ECO:0000256" key="3">
    <source>
        <dbReference type="ARBA" id="ARBA00004173"/>
    </source>
</evidence>
<keyword evidence="18" id="KW-0175">Coiled coil</keyword>
<proteinExistence type="inferred from homology"/>
<evidence type="ECO:0000256" key="14">
    <source>
        <dbReference type="ARBA" id="ARBA00022842"/>
    </source>
</evidence>
<name>A0A8H7V1W4_9FUNG</name>
<evidence type="ECO:0000256" key="5">
    <source>
        <dbReference type="ARBA" id="ARBA00004838"/>
    </source>
</evidence>
<dbReference type="GO" id="GO:0005524">
    <property type="term" value="F:ATP binding"/>
    <property type="evidence" value="ECO:0007669"/>
    <property type="project" value="UniProtKB-KW"/>
</dbReference>
<evidence type="ECO:0000256" key="6">
    <source>
        <dbReference type="ARBA" id="ARBA00008982"/>
    </source>
</evidence>
<keyword evidence="15" id="KW-0324">Glycolysis</keyword>
<evidence type="ECO:0000256" key="8">
    <source>
        <dbReference type="ARBA" id="ARBA00013061"/>
    </source>
</evidence>
<evidence type="ECO:0000256" key="17">
    <source>
        <dbReference type="RuleBase" id="RU000696"/>
    </source>
</evidence>
<keyword evidence="14" id="KW-0460">Magnesium</keyword>
<dbReference type="OrthoDB" id="275353at2759"/>
<dbReference type="PANTHER" id="PTHR11406:SF0">
    <property type="entry name" value="PHOSPHOGLYCERATE KINASE"/>
    <property type="match status" value="1"/>
</dbReference>
<keyword evidence="10" id="KW-0479">Metal-binding</keyword>
<keyword evidence="20" id="KW-1185">Reference proteome</keyword>
<dbReference type="GO" id="GO:0046872">
    <property type="term" value="F:metal ion binding"/>
    <property type="evidence" value="ECO:0007669"/>
    <property type="project" value="UniProtKB-KW"/>
</dbReference>
<dbReference type="EC" id="2.7.2.3" evidence="8 16"/>
<comment type="subunit">
    <text evidence="7 17">Monomer.</text>
</comment>
<sequence length="618" mass="70185">MTRPTSPASEMPDSKEQNILVPIRLTGFHEQYKHLFDDEKDFTFIKLLEAINMKALDFPSHSKFPRMDLSALYCLGVTIQEYARYLGTDLLTEKRATENLTPLNTLYDQEEIESRQWLSIINSHQQRHPKKQIIEKANPSRYEQMLRLPEWKNTLKRKRSVEANAEAAKIRREKNDIRVQKTKLEKALQQEEERQLVGERRAKIEYILPPTPPVDIFDMTDFNVPIKDGVVLDNDRILQALPTIQYVLDQKAHTVIIISHLGKPDGKMMEEYSLAPIAAYLQILLPKQRVRFLNDCIGEDIKRTCYDSNEGDVLLLENLKFHAEEEGYRPKDEQGRRAKEDEDSIKMFRSSLSQLADIYINDAFRISNETYSSIVGIQLEQKAAGLLMQKELESLCKMMETPERPFIAILGGARVSDKIQLIEKMLDKVNVLILCGGLSFTFLKTCYNMKIGNSLYDSRSDCEELATSLMNRAKEKNVKMVLPIDFVTASDFNKIPSVLGYSTDHIPDDMMGLDCGQKSCQLFHDEILNCKTVFWNGSPGVFEFEDNFSKGTKAILNSIIQATEKGATSIIGGGDTAAIATRWATRSQFSHVSTGGNASLEFLEGKELVGVSSLTIKP</sequence>
<reference evidence="19" key="1">
    <citation type="submission" date="2020-12" db="EMBL/GenBank/DDBJ databases">
        <title>Metabolic potential, ecology and presence of endohyphal bacteria is reflected in genomic diversity of Mucoromycotina.</title>
        <authorList>
            <person name="Muszewska A."/>
            <person name="Okrasinska A."/>
            <person name="Steczkiewicz K."/>
            <person name="Drgas O."/>
            <person name="Orlowska M."/>
            <person name="Perlinska-Lenart U."/>
            <person name="Aleksandrzak-Piekarczyk T."/>
            <person name="Szatraj K."/>
            <person name="Zielenkiewicz U."/>
            <person name="Pilsyk S."/>
            <person name="Malc E."/>
            <person name="Mieczkowski P."/>
            <person name="Kruszewska J.S."/>
            <person name="Biernat P."/>
            <person name="Pawlowska J."/>
        </authorList>
    </citation>
    <scope>NUCLEOTIDE SEQUENCE</scope>
    <source>
        <strain evidence="19">WA0000017839</strain>
    </source>
</reference>
<evidence type="ECO:0000256" key="11">
    <source>
        <dbReference type="ARBA" id="ARBA00022741"/>
    </source>
</evidence>
<dbReference type="Proteomes" id="UP000603453">
    <property type="component" value="Unassembled WGS sequence"/>
</dbReference>
<dbReference type="EMBL" id="JAEPRD010000061">
    <property type="protein sequence ID" value="KAG2202417.1"/>
    <property type="molecule type" value="Genomic_DNA"/>
</dbReference>
<dbReference type="PRINTS" id="PR00477">
    <property type="entry name" value="PHGLYCKINASE"/>
</dbReference>
<comment type="subcellular location">
    <subcellularLocation>
        <location evidence="4">Cytoplasm</location>
    </subcellularLocation>
    <subcellularLocation>
        <location evidence="3">Mitochondrion</location>
    </subcellularLocation>
</comment>